<dbReference type="InterPro" id="IPR011083">
    <property type="entry name" value="Phage_tail_collar_dom"/>
</dbReference>
<dbReference type="InterPro" id="IPR037053">
    <property type="entry name" value="Phage_tail_collar_dom_sf"/>
</dbReference>
<dbReference type="Gene3D" id="3.90.1340.10">
    <property type="entry name" value="Phage tail collar domain"/>
    <property type="match status" value="1"/>
</dbReference>
<comment type="caution">
    <text evidence="2">The sequence shown here is derived from an EMBL/GenBank/DDBJ whole genome shotgun (WGS) entry which is preliminary data.</text>
</comment>
<keyword evidence="3" id="KW-1185">Reference proteome</keyword>
<accession>A0ABN9JT14</accession>
<evidence type="ECO:0000259" key="1">
    <source>
        <dbReference type="Pfam" id="PF07484"/>
    </source>
</evidence>
<dbReference type="Pfam" id="PF07484">
    <property type="entry name" value="Collar"/>
    <property type="match status" value="1"/>
</dbReference>
<dbReference type="SUPFAM" id="SSF88874">
    <property type="entry name" value="Receptor-binding domain of short tail fibre protein gp12"/>
    <property type="match status" value="1"/>
</dbReference>
<sequence>MSDAFTGEIRVFGFNFPPANWAACDGTILPISQNPNLFSILGATYGGDGRTTFALPDLRGRAAMGPVGGALNAPQGFPTVTLTTAEMPMHTHTAYADGGRPASTTAAGHLAARFLVANNQAYIVNNPLPTLTMLAPQAVGSAGGSLPHDNMQPYLVANYCICLSGVYPPRP</sequence>
<evidence type="ECO:0000313" key="2">
    <source>
        <dbReference type="EMBL" id="CAJ0822205.1"/>
    </source>
</evidence>
<dbReference type="Proteomes" id="UP001189757">
    <property type="component" value="Unassembled WGS sequence"/>
</dbReference>
<protein>
    <recommendedName>
        <fullName evidence="1">Phage tail collar domain-containing protein</fullName>
    </recommendedName>
</protein>
<feature type="domain" description="Phage tail collar" evidence="1">
    <location>
        <begin position="7"/>
        <end position="62"/>
    </location>
</feature>
<dbReference type="EMBL" id="CATZLL010000021">
    <property type="protein sequence ID" value="CAJ0822205.1"/>
    <property type="molecule type" value="Genomic_DNA"/>
</dbReference>
<name>A0ABN9JT14_9RALS</name>
<organism evidence="2 3">
    <name type="scientific">Ralstonia flaminis</name>
    <dbReference type="NCBI Taxonomy" id="3058597"/>
    <lineage>
        <taxon>Bacteria</taxon>
        <taxon>Pseudomonadati</taxon>
        <taxon>Pseudomonadota</taxon>
        <taxon>Betaproteobacteria</taxon>
        <taxon>Burkholderiales</taxon>
        <taxon>Burkholderiaceae</taxon>
        <taxon>Ralstonia</taxon>
    </lineage>
</organism>
<proteinExistence type="predicted"/>
<gene>
    <name evidence="2" type="ORF">LMG18101_04889</name>
</gene>
<reference evidence="2 3" key="1">
    <citation type="submission" date="2023-07" db="EMBL/GenBank/DDBJ databases">
        <authorList>
            <person name="Peeters C."/>
        </authorList>
    </citation>
    <scope>NUCLEOTIDE SEQUENCE [LARGE SCALE GENOMIC DNA]</scope>
    <source>
        <strain evidence="2 3">LMG 18101</strain>
    </source>
</reference>
<dbReference type="RefSeq" id="WP_199026849.1">
    <property type="nucleotide sequence ID" value="NZ_CATZLL010000021.1"/>
</dbReference>
<evidence type="ECO:0000313" key="3">
    <source>
        <dbReference type="Proteomes" id="UP001189757"/>
    </source>
</evidence>